<feature type="compositionally biased region" description="Basic and acidic residues" evidence="1">
    <location>
        <begin position="339"/>
        <end position="351"/>
    </location>
</feature>
<organism evidence="2 3">
    <name type="scientific">Polyplosphaeria fusca</name>
    <dbReference type="NCBI Taxonomy" id="682080"/>
    <lineage>
        <taxon>Eukaryota</taxon>
        <taxon>Fungi</taxon>
        <taxon>Dikarya</taxon>
        <taxon>Ascomycota</taxon>
        <taxon>Pezizomycotina</taxon>
        <taxon>Dothideomycetes</taxon>
        <taxon>Pleosporomycetidae</taxon>
        <taxon>Pleosporales</taxon>
        <taxon>Tetraplosphaeriaceae</taxon>
        <taxon>Polyplosphaeria</taxon>
    </lineage>
</organism>
<dbReference type="Proteomes" id="UP000799444">
    <property type="component" value="Unassembled WGS sequence"/>
</dbReference>
<feature type="compositionally biased region" description="Polar residues" evidence="1">
    <location>
        <begin position="476"/>
        <end position="499"/>
    </location>
</feature>
<protein>
    <submittedName>
        <fullName evidence="2">Uncharacterized protein</fullName>
    </submittedName>
</protein>
<feature type="region of interest" description="Disordered" evidence="1">
    <location>
        <begin position="418"/>
        <end position="557"/>
    </location>
</feature>
<reference evidence="2" key="1">
    <citation type="journal article" date="2020" name="Stud. Mycol.">
        <title>101 Dothideomycetes genomes: a test case for predicting lifestyles and emergence of pathogens.</title>
        <authorList>
            <person name="Haridas S."/>
            <person name="Albert R."/>
            <person name="Binder M."/>
            <person name="Bloem J."/>
            <person name="Labutti K."/>
            <person name="Salamov A."/>
            <person name="Andreopoulos B."/>
            <person name="Baker S."/>
            <person name="Barry K."/>
            <person name="Bills G."/>
            <person name="Bluhm B."/>
            <person name="Cannon C."/>
            <person name="Castanera R."/>
            <person name="Culley D."/>
            <person name="Daum C."/>
            <person name="Ezra D."/>
            <person name="Gonzalez J."/>
            <person name="Henrissat B."/>
            <person name="Kuo A."/>
            <person name="Liang C."/>
            <person name="Lipzen A."/>
            <person name="Lutzoni F."/>
            <person name="Magnuson J."/>
            <person name="Mondo S."/>
            <person name="Nolan M."/>
            <person name="Ohm R."/>
            <person name="Pangilinan J."/>
            <person name="Park H.-J."/>
            <person name="Ramirez L."/>
            <person name="Alfaro M."/>
            <person name="Sun H."/>
            <person name="Tritt A."/>
            <person name="Yoshinaga Y."/>
            <person name="Zwiers L.-H."/>
            <person name="Turgeon B."/>
            <person name="Goodwin S."/>
            <person name="Spatafora J."/>
            <person name="Crous P."/>
            <person name="Grigoriev I."/>
        </authorList>
    </citation>
    <scope>NUCLEOTIDE SEQUENCE</scope>
    <source>
        <strain evidence="2">CBS 125425</strain>
    </source>
</reference>
<proteinExistence type="predicted"/>
<dbReference type="OrthoDB" id="3795533at2759"/>
<keyword evidence="3" id="KW-1185">Reference proteome</keyword>
<feature type="compositionally biased region" description="Polar residues" evidence="1">
    <location>
        <begin position="537"/>
        <end position="546"/>
    </location>
</feature>
<evidence type="ECO:0000313" key="3">
    <source>
        <dbReference type="Proteomes" id="UP000799444"/>
    </source>
</evidence>
<feature type="region of interest" description="Disordered" evidence="1">
    <location>
        <begin position="596"/>
        <end position="615"/>
    </location>
</feature>
<dbReference type="EMBL" id="ML996108">
    <property type="protein sequence ID" value="KAF2738577.1"/>
    <property type="molecule type" value="Genomic_DNA"/>
</dbReference>
<gene>
    <name evidence="2" type="ORF">EJ04DRAFT_40733</name>
</gene>
<dbReference type="AlphaFoldDB" id="A0A9P4R8A7"/>
<evidence type="ECO:0000256" key="1">
    <source>
        <dbReference type="SAM" id="MobiDB-lite"/>
    </source>
</evidence>
<sequence>MDYQPPPLNKKQKRIHELKNQLDNSMTEHLNTFLDGVAEIEPPKYRDVDGVVMPSLVQIKLKEGANVLDLGNVYFSEDNVTRRVKMSIEKGRLKTIKLDPLPEDSLNPPSNPIHAHFVKGMEALWKAKYQWIRDHCDTLNLARSFMHNSVKIVPRRRSVDGQIFDLSGGNNSQSVTNSLKRANGQIERHPCNKRTRVGLESITDLAKCETVDKMPVRIKIELFDAVMNATVPKLDNVMTGAWNAVYVYEHIGSQFPDLHTAMADLRSALVKFEAANGDKKKIKDEAKAQGIPKKEAEDVPPVIDLLGYISESDRSNGCSQSPAPSERTIHDGIKALRGGKDERSHFNERQHSISQGARDQPNGLVVDNATNGASPAPAVLNPSSPEFKKPCENNNNNSNNNKFPTLLKTSKPIAVDTARSTSADSLFHDSPPPDRTQAPKPSSVDLTRSPSVHSVRSVHSTQSDSLFIPERAPDRSTPSNSVIRNLFPSQSQDAQSRNSAPPPPSGPGSSRSSSRRPDGYEGPPPTMHAANGRRPSPFTTAPSPFQTARKAPAGTEFRAHEARMVSAVPEFRAQEARMMGDPRMVDPRMAGAWEGGLPYGNMNQHQNQHQHQRRY</sequence>
<evidence type="ECO:0000313" key="2">
    <source>
        <dbReference type="EMBL" id="KAF2738577.1"/>
    </source>
</evidence>
<feature type="region of interest" description="Disordered" evidence="1">
    <location>
        <begin position="339"/>
        <end position="406"/>
    </location>
</feature>
<feature type="compositionally biased region" description="Low complexity" evidence="1">
    <location>
        <begin position="448"/>
        <end position="460"/>
    </location>
</feature>
<accession>A0A9P4R8A7</accession>
<comment type="caution">
    <text evidence="2">The sequence shown here is derived from an EMBL/GenBank/DDBJ whole genome shotgun (WGS) entry which is preliminary data.</text>
</comment>
<name>A0A9P4R8A7_9PLEO</name>